<proteinExistence type="predicted"/>
<keyword evidence="1" id="KW-0732">Signal</keyword>
<dbReference type="AlphaFoldDB" id="A0A0C2EGM7"/>
<feature type="chain" id="PRO_5002148252" description="OmpA-like domain-containing protein" evidence="1">
    <location>
        <begin position="17"/>
        <end position="159"/>
    </location>
</feature>
<reference evidence="2 3" key="1">
    <citation type="submission" date="2014-12" db="EMBL/GenBank/DDBJ databases">
        <title>Genomes of Geoalkalibacter ferrihydriticus and Geoalkalibacter subterraneus, two haloalkaliphilic metal-reducing members of the Geobacteraceae.</title>
        <authorList>
            <person name="Badalamenti J.P."/>
            <person name="Torres C.I."/>
            <person name="Krajmalnik-Brown R."/>
            <person name="Bond D.R."/>
        </authorList>
    </citation>
    <scope>NUCLEOTIDE SEQUENCE [LARGE SCALE GENOMIC DNA]</scope>
    <source>
        <strain evidence="2 3">DSM 17813</strain>
    </source>
</reference>
<evidence type="ECO:0008006" key="4">
    <source>
        <dbReference type="Google" id="ProtNLM"/>
    </source>
</evidence>
<gene>
    <name evidence="2" type="ORF">GFER_03935</name>
</gene>
<dbReference type="PROSITE" id="PS51257">
    <property type="entry name" value="PROKAR_LIPOPROTEIN"/>
    <property type="match status" value="1"/>
</dbReference>
<keyword evidence="3" id="KW-1185">Reference proteome</keyword>
<accession>A0A0C2EGM7</accession>
<organism evidence="2 3">
    <name type="scientific">Geoalkalibacter ferrihydriticus DSM 17813</name>
    <dbReference type="NCBI Taxonomy" id="1121915"/>
    <lineage>
        <taxon>Bacteria</taxon>
        <taxon>Pseudomonadati</taxon>
        <taxon>Thermodesulfobacteriota</taxon>
        <taxon>Desulfuromonadia</taxon>
        <taxon>Desulfuromonadales</taxon>
        <taxon>Geoalkalibacteraceae</taxon>
        <taxon>Geoalkalibacter</taxon>
    </lineage>
</organism>
<comment type="caution">
    <text evidence="2">The sequence shown here is derived from an EMBL/GenBank/DDBJ whole genome shotgun (WGS) entry which is preliminary data.</text>
</comment>
<dbReference type="Gene3D" id="3.30.1330.60">
    <property type="entry name" value="OmpA-like domain"/>
    <property type="match status" value="1"/>
</dbReference>
<name>A0A0C2EGM7_9BACT</name>
<dbReference type="SUPFAM" id="SSF103088">
    <property type="entry name" value="OmpA-like"/>
    <property type="match status" value="1"/>
</dbReference>
<evidence type="ECO:0000313" key="3">
    <source>
        <dbReference type="Proteomes" id="UP000035068"/>
    </source>
</evidence>
<feature type="signal peptide" evidence="1">
    <location>
        <begin position="1"/>
        <end position="16"/>
    </location>
</feature>
<evidence type="ECO:0000256" key="1">
    <source>
        <dbReference type="SAM" id="SignalP"/>
    </source>
</evidence>
<dbReference type="RefSeq" id="WP_040096242.1">
    <property type="nucleotide sequence ID" value="NZ_JWJD01000001.1"/>
</dbReference>
<dbReference type="EMBL" id="JWJD01000001">
    <property type="protein sequence ID" value="KIH77798.1"/>
    <property type="molecule type" value="Genomic_DNA"/>
</dbReference>
<dbReference type="Proteomes" id="UP000035068">
    <property type="component" value="Unassembled WGS sequence"/>
</dbReference>
<evidence type="ECO:0000313" key="2">
    <source>
        <dbReference type="EMBL" id="KIH77798.1"/>
    </source>
</evidence>
<dbReference type="InterPro" id="IPR036737">
    <property type="entry name" value="OmpA-like_sf"/>
</dbReference>
<protein>
    <recommendedName>
        <fullName evidence="4">OmpA-like domain-containing protein</fullName>
    </recommendedName>
</protein>
<sequence length="159" mass="16657">MKPILILLLSLLTACAAPLPDAPVVAPPAASPAALTSALAALPGAELLDTDEIGIRYPGEVLFSSGAVLPLPGGVGLLDPLARFLVDYPGNRWALKVRAETEFGEEYDQRLAEGRAELLKRYLLRRGVAPGQLDWQIEAGAGAPLEVLSLDPPLSGGRS</sequence>